<comment type="caution">
    <text evidence="2">The sequence shown here is derived from an EMBL/GenBank/DDBJ whole genome shotgun (WGS) entry which is preliminary data.</text>
</comment>
<proteinExistence type="predicted"/>
<sequence length="67" mass="7729">MEVGERALSRLSSATGGRTKKRYRHTRGACRCCQKKRRRCWGELKTILVKESYLETEGRAKEKQANA</sequence>
<keyword evidence="3" id="KW-1185">Reference proteome</keyword>
<feature type="region of interest" description="Disordered" evidence="1">
    <location>
        <begin position="1"/>
        <end position="22"/>
    </location>
</feature>
<gene>
    <name evidence="2" type="ORF">NDU88_004917</name>
</gene>
<organism evidence="2 3">
    <name type="scientific">Pleurodeles waltl</name>
    <name type="common">Iberian ribbed newt</name>
    <dbReference type="NCBI Taxonomy" id="8319"/>
    <lineage>
        <taxon>Eukaryota</taxon>
        <taxon>Metazoa</taxon>
        <taxon>Chordata</taxon>
        <taxon>Craniata</taxon>
        <taxon>Vertebrata</taxon>
        <taxon>Euteleostomi</taxon>
        <taxon>Amphibia</taxon>
        <taxon>Batrachia</taxon>
        <taxon>Caudata</taxon>
        <taxon>Salamandroidea</taxon>
        <taxon>Salamandridae</taxon>
        <taxon>Pleurodelinae</taxon>
        <taxon>Pleurodeles</taxon>
    </lineage>
</organism>
<evidence type="ECO:0000313" key="2">
    <source>
        <dbReference type="EMBL" id="KAJ1179683.1"/>
    </source>
</evidence>
<dbReference type="AlphaFoldDB" id="A0AAV7TTB3"/>
<reference evidence="2" key="1">
    <citation type="journal article" date="2022" name="bioRxiv">
        <title>Sequencing and chromosome-scale assembly of the giantPleurodeles waltlgenome.</title>
        <authorList>
            <person name="Brown T."/>
            <person name="Elewa A."/>
            <person name="Iarovenko S."/>
            <person name="Subramanian E."/>
            <person name="Araus A.J."/>
            <person name="Petzold A."/>
            <person name="Susuki M."/>
            <person name="Suzuki K.-i.T."/>
            <person name="Hayashi T."/>
            <person name="Toyoda A."/>
            <person name="Oliveira C."/>
            <person name="Osipova E."/>
            <person name="Leigh N.D."/>
            <person name="Simon A."/>
            <person name="Yun M.H."/>
        </authorList>
    </citation>
    <scope>NUCLEOTIDE SEQUENCE</scope>
    <source>
        <strain evidence="2">20211129_DDA</strain>
        <tissue evidence="2">Liver</tissue>
    </source>
</reference>
<evidence type="ECO:0000313" key="3">
    <source>
        <dbReference type="Proteomes" id="UP001066276"/>
    </source>
</evidence>
<accession>A0AAV7TTB3</accession>
<dbReference type="EMBL" id="JANPWB010000006">
    <property type="protein sequence ID" value="KAJ1179683.1"/>
    <property type="molecule type" value="Genomic_DNA"/>
</dbReference>
<protein>
    <submittedName>
        <fullName evidence="2">Uncharacterized protein</fullName>
    </submittedName>
</protein>
<dbReference type="Proteomes" id="UP001066276">
    <property type="component" value="Chromosome 3_2"/>
</dbReference>
<name>A0AAV7TTB3_PLEWA</name>
<evidence type="ECO:0000256" key="1">
    <source>
        <dbReference type="SAM" id="MobiDB-lite"/>
    </source>
</evidence>